<dbReference type="Gene3D" id="1.10.3290.10">
    <property type="entry name" value="Fido-like domain"/>
    <property type="match status" value="1"/>
</dbReference>
<accession>A0ABQ5KGH1</accession>
<gene>
    <name evidence="2" type="ORF">ADUPG1_006014</name>
</gene>
<dbReference type="Pfam" id="PF02661">
    <property type="entry name" value="Fic"/>
    <property type="match status" value="1"/>
</dbReference>
<evidence type="ECO:0000259" key="1">
    <source>
        <dbReference type="PROSITE" id="PS51459"/>
    </source>
</evidence>
<reference evidence="2" key="1">
    <citation type="submission" date="2022-03" db="EMBL/GenBank/DDBJ databases">
        <title>Draft genome sequence of Aduncisulcus paluster, a free-living microaerophilic Fornicata.</title>
        <authorList>
            <person name="Yuyama I."/>
            <person name="Kume K."/>
            <person name="Tamura T."/>
            <person name="Inagaki Y."/>
            <person name="Hashimoto T."/>
        </authorList>
    </citation>
    <scope>NUCLEOTIDE SEQUENCE</scope>
    <source>
        <strain evidence="2">NY0171</strain>
    </source>
</reference>
<sequence length="75" mass="8573">MDPKSDFELEWWWCSDSEPQKVAKILLYEQVAIIHPFMDGNGRLTRLLTNYILRYCGCPVPVPLCSAESGITRLG</sequence>
<dbReference type="SUPFAM" id="SSF140931">
    <property type="entry name" value="Fic-like"/>
    <property type="match status" value="1"/>
</dbReference>
<evidence type="ECO:0000313" key="2">
    <source>
        <dbReference type="EMBL" id="GKT31625.1"/>
    </source>
</evidence>
<organism evidence="2 3">
    <name type="scientific">Aduncisulcus paluster</name>
    <dbReference type="NCBI Taxonomy" id="2918883"/>
    <lineage>
        <taxon>Eukaryota</taxon>
        <taxon>Metamonada</taxon>
        <taxon>Carpediemonas-like organisms</taxon>
        <taxon>Aduncisulcus</taxon>
    </lineage>
</organism>
<dbReference type="Proteomes" id="UP001057375">
    <property type="component" value="Unassembled WGS sequence"/>
</dbReference>
<protein>
    <recommendedName>
        <fullName evidence="1">Fido domain-containing protein</fullName>
    </recommendedName>
</protein>
<dbReference type="PROSITE" id="PS51459">
    <property type="entry name" value="FIDO"/>
    <property type="match status" value="1"/>
</dbReference>
<dbReference type="InterPro" id="IPR036597">
    <property type="entry name" value="Fido-like_dom_sf"/>
</dbReference>
<evidence type="ECO:0000313" key="3">
    <source>
        <dbReference type="Proteomes" id="UP001057375"/>
    </source>
</evidence>
<name>A0ABQ5KGH1_9EUKA</name>
<dbReference type="EMBL" id="BQXS01009709">
    <property type="protein sequence ID" value="GKT31625.1"/>
    <property type="molecule type" value="Genomic_DNA"/>
</dbReference>
<proteinExistence type="predicted"/>
<dbReference type="InterPro" id="IPR003812">
    <property type="entry name" value="Fido"/>
</dbReference>
<comment type="caution">
    <text evidence="2">The sequence shown here is derived from an EMBL/GenBank/DDBJ whole genome shotgun (WGS) entry which is preliminary data.</text>
</comment>
<feature type="domain" description="Fido" evidence="1">
    <location>
        <begin position="1"/>
        <end position="75"/>
    </location>
</feature>
<keyword evidence="3" id="KW-1185">Reference proteome</keyword>